<gene>
    <name evidence="1" type="ORF">V6R86_01525</name>
</gene>
<dbReference type="RefSeq" id="WP_338501430.1">
    <property type="nucleotide sequence ID" value="NZ_CP145607.1"/>
</dbReference>
<accession>A0ABZ2FX46</accession>
<evidence type="ECO:0000313" key="2">
    <source>
        <dbReference type="Proteomes" id="UP001382935"/>
    </source>
</evidence>
<sequence>MTETPPPPPIRPPANTELLAPGAAYTRADIRLLFPILSSFLSIAAIQDADVIFGSVDEALGLWERSEVGLQSAEIKDRLIKEALNFDERFPESSPLRVAAWKAAGANWHAECSITQILSFLIDMPPSTEAI</sequence>
<reference evidence="1 2" key="1">
    <citation type="submission" date="2024-02" db="EMBL/GenBank/DDBJ databases">
        <title>Full genome sequence of Sphingomonas kaistensis.</title>
        <authorList>
            <person name="Poletto B.L."/>
            <person name="Silva G."/>
            <person name="Galante D."/>
            <person name="Campos K.R."/>
            <person name="Santos M.B.N."/>
            <person name="Sacchi C.T."/>
        </authorList>
    </citation>
    <scope>NUCLEOTIDE SEQUENCE [LARGE SCALE GENOMIC DNA]</scope>
    <source>
        <strain evidence="1 2">MA4R</strain>
    </source>
</reference>
<keyword evidence="2" id="KW-1185">Reference proteome</keyword>
<name>A0ABZ2FX46_9SPHN</name>
<dbReference type="Proteomes" id="UP001382935">
    <property type="component" value="Chromosome"/>
</dbReference>
<protein>
    <submittedName>
        <fullName evidence="1">Uncharacterized protein</fullName>
    </submittedName>
</protein>
<evidence type="ECO:0000313" key="1">
    <source>
        <dbReference type="EMBL" id="WWM69411.1"/>
    </source>
</evidence>
<dbReference type="EMBL" id="CP145607">
    <property type="protein sequence ID" value="WWM69411.1"/>
    <property type="molecule type" value="Genomic_DNA"/>
</dbReference>
<proteinExistence type="predicted"/>
<organism evidence="1 2">
    <name type="scientific">Sphingomonas kaistensis</name>
    <dbReference type="NCBI Taxonomy" id="298708"/>
    <lineage>
        <taxon>Bacteria</taxon>
        <taxon>Pseudomonadati</taxon>
        <taxon>Pseudomonadota</taxon>
        <taxon>Alphaproteobacteria</taxon>
        <taxon>Sphingomonadales</taxon>
        <taxon>Sphingomonadaceae</taxon>
        <taxon>Sphingomonas</taxon>
    </lineage>
</organism>